<sequence length="59" mass="6481">MPTPAQYGYLGDVGKRLRAGLASYYQSRAALQIPQDPFSSGKHSVDAAYEDTDPEQAYQ</sequence>
<name>A0A139GWN0_9PEZI</name>
<keyword evidence="3" id="KW-1185">Reference proteome</keyword>
<evidence type="ECO:0000313" key="3">
    <source>
        <dbReference type="Proteomes" id="UP000073492"/>
    </source>
</evidence>
<organism evidence="2 3">
    <name type="scientific">Pseudocercospora musae</name>
    <dbReference type="NCBI Taxonomy" id="113226"/>
    <lineage>
        <taxon>Eukaryota</taxon>
        <taxon>Fungi</taxon>
        <taxon>Dikarya</taxon>
        <taxon>Ascomycota</taxon>
        <taxon>Pezizomycotina</taxon>
        <taxon>Dothideomycetes</taxon>
        <taxon>Dothideomycetidae</taxon>
        <taxon>Mycosphaerellales</taxon>
        <taxon>Mycosphaerellaceae</taxon>
        <taxon>Pseudocercospora</taxon>
    </lineage>
</organism>
<reference evidence="2 3" key="1">
    <citation type="submission" date="2015-07" db="EMBL/GenBank/DDBJ databases">
        <title>Comparative genomics of the Sigatoka disease complex on banana suggests a link between parallel evolutionary changes in Pseudocercospora fijiensis and Pseudocercospora eumusae and increased virulence on the banana host.</title>
        <authorList>
            <person name="Chang T.-C."/>
            <person name="Salvucci A."/>
            <person name="Crous P.W."/>
            <person name="Stergiopoulos I."/>
        </authorList>
    </citation>
    <scope>NUCLEOTIDE SEQUENCE [LARGE SCALE GENOMIC DNA]</scope>
    <source>
        <strain evidence="2 3">CBS 116634</strain>
    </source>
</reference>
<comment type="caution">
    <text evidence="2">The sequence shown here is derived from an EMBL/GenBank/DDBJ whole genome shotgun (WGS) entry which is preliminary data.</text>
</comment>
<protein>
    <submittedName>
        <fullName evidence="2">Uncharacterized protein</fullName>
    </submittedName>
</protein>
<feature type="compositionally biased region" description="Acidic residues" evidence="1">
    <location>
        <begin position="48"/>
        <end position="59"/>
    </location>
</feature>
<dbReference type="EMBL" id="LFZO01000964">
    <property type="protein sequence ID" value="KXS94581.1"/>
    <property type="molecule type" value="Genomic_DNA"/>
</dbReference>
<gene>
    <name evidence="2" type="ORF">AC579_31</name>
</gene>
<accession>A0A139GWN0</accession>
<evidence type="ECO:0000256" key="1">
    <source>
        <dbReference type="SAM" id="MobiDB-lite"/>
    </source>
</evidence>
<feature type="region of interest" description="Disordered" evidence="1">
    <location>
        <begin position="35"/>
        <end position="59"/>
    </location>
</feature>
<dbReference type="AlphaFoldDB" id="A0A139GWN0"/>
<evidence type="ECO:0000313" key="2">
    <source>
        <dbReference type="EMBL" id="KXS94581.1"/>
    </source>
</evidence>
<proteinExistence type="predicted"/>
<dbReference type="Proteomes" id="UP000073492">
    <property type="component" value="Unassembled WGS sequence"/>
</dbReference>